<organism evidence="1 2">
    <name type="scientific">Metschnikowia bicuspidata var. bicuspidata NRRL YB-4993</name>
    <dbReference type="NCBI Taxonomy" id="869754"/>
    <lineage>
        <taxon>Eukaryota</taxon>
        <taxon>Fungi</taxon>
        <taxon>Dikarya</taxon>
        <taxon>Ascomycota</taxon>
        <taxon>Saccharomycotina</taxon>
        <taxon>Pichiomycetes</taxon>
        <taxon>Metschnikowiaceae</taxon>
        <taxon>Metschnikowia</taxon>
    </lineage>
</organism>
<dbReference type="GeneID" id="30027961"/>
<accession>A0A1A0H9W8</accession>
<dbReference type="Proteomes" id="UP000092555">
    <property type="component" value="Unassembled WGS sequence"/>
</dbReference>
<dbReference type="AlphaFoldDB" id="A0A1A0H9W8"/>
<proteinExistence type="predicted"/>
<dbReference type="RefSeq" id="XP_018711317.1">
    <property type="nucleotide sequence ID" value="XM_018854985.1"/>
</dbReference>
<dbReference type="EMBL" id="LXTC01000004">
    <property type="protein sequence ID" value="OBA20795.1"/>
    <property type="molecule type" value="Genomic_DNA"/>
</dbReference>
<keyword evidence="2" id="KW-1185">Reference proteome</keyword>
<evidence type="ECO:0000313" key="1">
    <source>
        <dbReference type="EMBL" id="OBA20795.1"/>
    </source>
</evidence>
<name>A0A1A0H9W8_9ASCO</name>
<protein>
    <submittedName>
        <fullName evidence="1">Uncharacterized protein</fullName>
    </submittedName>
</protein>
<comment type="caution">
    <text evidence="1">The sequence shown here is derived from an EMBL/GenBank/DDBJ whole genome shotgun (WGS) entry which is preliminary data.</text>
</comment>
<reference evidence="1 2" key="1">
    <citation type="submission" date="2016-05" db="EMBL/GenBank/DDBJ databases">
        <title>Comparative genomics of biotechnologically important yeasts.</title>
        <authorList>
            <consortium name="DOE Joint Genome Institute"/>
            <person name="Riley R."/>
            <person name="Haridas S."/>
            <person name="Wolfe K.H."/>
            <person name="Lopes M.R."/>
            <person name="Hittinger C.T."/>
            <person name="Goker M."/>
            <person name="Salamov A."/>
            <person name="Wisecaver J."/>
            <person name="Long T.M."/>
            <person name="Aerts A.L."/>
            <person name="Barry K."/>
            <person name="Choi C."/>
            <person name="Clum A."/>
            <person name="Coughlan A.Y."/>
            <person name="Deshpande S."/>
            <person name="Douglass A.P."/>
            <person name="Hanson S.J."/>
            <person name="Klenk H.-P."/>
            <person name="LaButti K."/>
            <person name="Lapidus A."/>
            <person name="Lindquist E."/>
            <person name="Lipzen A."/>
            <person name="Meier-kolthoff J.P."/>
            <person name="Ohm R.A."/>
            <person name="Otillar R.P."/>
            <person name="Pangilinan J."/>
            <person name="Peng Y."/>
            <person name="Rokas A."/>
            <person name="Rosa C.A."/>
            <person name="Scheuner C."/>
            <person name="Sibirny A.A."/>
            <person name="Slot J.C."/>
            <person name="Stielow J.B."/>
            <person name="Sun H."/>
            <person name="Kurtzman C.P."/>
            <person name="Blackwell M."/>
            <person name="Grigoriev I.V."/>
            <person name="Jeffries T.W."/>
        </authorList>
    </citation>
    <scope>NUCLEOTIDE SEQUENCE [LARGE SCALE GENOMIC DNA]</scope>
    <source>
        <strain evidence="1 2">NRRL YB-4993</strain>
    </source>
</reference>
<sequence length="178" mass="18851">MWPRASAPVTPRSLLSLHSGFLTGPAVFSFRSSPSCLGTRAATAAALLTGPACSFIFACVPAPQARPQKPRPASSLTATPSPTRFSFPAARLPAAQHPSYFPCGFSLLLFFCSLPPAALALASLAICAPTIGRPSAPVPLPPSHTYPAPGFYFFFPRPARKLSTRFARQISTEPRTSH</sequence>
<evidence type="ECO:0000313" key="2">
    <source>
        <dbReference type="Proteomes" id="UP000092555"/>
    </source>
</evidence>
<gene>
    <name evidence="1" type="ORF">METBIDRAFT_205899</name>
</gene>